<dbReference type="AlphaFoldDB" id="E4X4L0"/>
<reference evidence="6" key="1">
    <citation type="journal article" date="2010" name="Science">
        <title>Plasticity of animal genome architecture unmasked by rapid evolution of a pelagic tunicate.</title>
        <authorList>
            <person name="Denoeud F."/>
            <person name="Henriet S."/>
            <person name="Mungpakdee S."/>
            <person name="Aury J.M."/>
            <person name="Da Silva C."/>
            <person name="Brinkmann H."/>
            <person name="Mikhaleva J."/>
            <person name="Olsen L.C."/>
            <person name="Jubin C."/>
            <person name="Canestro C."/>
            <person name="Bouquet J.M."/>
            <person name="Danks G."/>
            <person name="Poulain J."/>
            <person name="Campsteijn C."/>
            <person name="Adamski M."/>
            <person name="Cross I."/>
            <person name="Yadetie F."/>
            <person name="Muffato M."/>
            <person name="Louis A."/>
            <person name="Butcher S."/>
            <person name="Tsagkogeorga G."/>
            <person name="Konrad A."/>
            <person name="Singh S."/>
            <person name="Jensen M.F."/>
            <person name="Cong E.H."/>
            <person name="Eikeseth-Otteraa H."/>
            <person name="Noel B."/>
            <person name="Anthouard V."/>
            <person name="Porcel B.M."/>
            <person name="Kachouri-Lafond R."/>
            <person name="Nishino A."/>
            <person name="Ugolini M."/>
            <person name="Chourrout P."/>
            <person name="Nishida H."/>
            <person name="Aasland R."/>
            <person name="Huzurbazar S."/>
            <person name="Westhof E."/>
            <person name="Delsuc F."/>
            <person name="Lehrach H."/>
            <person name="Reinhardt R."/>
            <person name="Weissenbach J."/>
            <person name="Roy S.W."/>
            <person name="Artiguenave F."/>
            <person name="Postlethwait J.H."/>
            <person name="Manak J.R."/>
            <person name="Thompson E.M."/>
            <person name="Jaillon O."/>
            <person name="Du Pasquier L."/>
            <person name="Boudinot P."/>
            <person name="Liberles D.A."/>
            <person name="Volff J.N."/>
            <person name="Philippe H."/>
            <person name="Lenhard B."/>
            <person name="Roest Crollius H."/>
            <person name="Wincker P."/>
            <person name="Chourrout D."/>
        </authorList>
    </citation>
    <scope>NUCLEOTIDE SEQUENCE [LARGE SCALE GENOMIC DNA]</scope>
</reference>
<evidence type="ECO:0000256" key="1">
    <source>
        <dbReference type="ARBA" id="ARBA00004496"/>
    </source>
</evidence>
<dbReference type="PANTHER" id="PTHR22538">
    <property type="entry name" value="CILIA- AND FLAGELLA-ASSOCIATED PROTEIN 74"/>
    <property type="match status" value="1"/>
</dbReference>
<feature type="domain" description="MSP" evidence="5">
    <location>
        <begin position="844"/>
        <end position="980"/>
    </location>
</feature>
<dbReference type="Pfam" id="PF15780">
    <property type="entry name" value="ASH"/>
    <property type="match status" value="1"/>
</dbReference>
<dbReference type="EMBL" id="FN653024">
    <property type="protein sequence ID" value="CBY24000.1"/>
    <property type="molecule type" value="Genomic_DNA"/>
</dbReference>
<keyword evidence="3" id="KW-0175">Coiled coil</keyword>
<dbReference type="Gene3D" id="2.60.40.10">
    <property type="entry name" value="Immunoglobulins"/>
    <property type="match status" value="3"/>
</dbReference>
<accession>E4X4L0</accession>
<feature type="coiled-coil region" evidence="3">
    <location>
        <begin position="11"/>
        <end position="45"/>
    </location>
</feature>
<comment type="subcellular location">
    <subcellularLocation>
        <location evidence="1">Cytoplasm</location>
    </subcellularLocation>
</comment>
<name>E4X4L0_OIKDI</name>
<keyword evidence="7" id="KW-1185">Reference proteome</keyword>
<dbReference type="InterPro" id="IPR013783">
    <property type="entry name" value="Ig-like_fold"/>
</dbReference>
<dbReference type="InterPro" id="IPR000535">
    <property type="entry name" value="MSP_dom"/>
</dbReference>
<proteinExistence type="predicted"/>
<protein>
    <recommendedName>
        <fullName evidence="5">MSP domain-containing protein</fullName>
    </recommendedName>
</protein>
<feature type="compositionally biased region" description="Low complexity" evidence="4">
    <location>
        <begin position="991"/>
        <end position="1003"/>
    </location>
</feature>
<dbReference type="GO" id="GO:0005737">
    <property type="term" value="C:cytoplasm"/>
    <property type="evidence" value="ECO:0007669"/>
    <property type="project" value="UniProtKB-SubCell"/>
</dbReference>
<dbReference type="InParanoid" id="E4X4L0"/>
<dbReference type="InterPro" id="IPR056307">
    <property type="entry name" value="Ig-CFAP74_3rd"/>
</dbReference>
<dbReference type="PANTHER" id="PTHR22538:SF0">
    <property type="entry name" value="CILIA- AND FLAGELLA-ASSOCIATED PROTEIN 74"/>
    <property type="match status" value="1"/>
</dbReference>
<keyword evidence="2" id="KW-0963">Cytoplasm</keyword>
<evidence type="ECO:0000256" key="3">
    <source>
        <dbReference type="SAM" id="Coils"/>
    </source>
</evidence>
<dbReference type="PROSITE" id="PS50202">
    <property type="entry name" value="MSP"/>
    <property type="match status" value="1"/>
</dbReference>
<evidence type="ECO:0000313" key="7">
    <source>
        <dbReference type="Proteomes" id="UP000001307"/>
    </source>
</evidence>
<feature type="coiled-coil region" evidence="3">
    <location>
        <begin position="280"/>
        <end position="315"/>
    </location>
</feature>
<dbReference type="InterPro" id="IPR056310">
    <property type="entry name" value="Ig-CFAP74_4th"/>
</dbReference>
<evidence type="ECO:0000313" key="6">
    <source>
        <dbReference type="EMBL" id="CBY24000.1"/>
    </source>
</evidence>
<evidence type="ECO:0000259" key="5">
    <source>
        <dbReference type="PROSITE" id="PS50202"/>
    </source>
</evidence>
<evidence type="ECO:0000256" key="2">
    <source>
        <dbReference type="ARBA" id="ARBA00022490"/>
    </source>
</evidence>
<organism evidence="6">
    <name type="scientific">Oikopleura dioica</name>
    <name type="common">Tunicate</name>
    <dbReference type="NCBI Taxonomy" id="34765"/>
    <lineage>
        <taxon>Eukaryota</taxon>
        <taxon>Metazoa</taxon>
        <taxon>Chordata</taxon>
        <taxon>Tunicata</taxon>
        <taxon>Appendicularia</taxon>
        <taxon>Copelata</taxon>
        <taxon>Oikopleuridae</taxon>
        <taxon>Oikopleura</taxon>
    </lineage>
</organism>
<evidence type="ECO:0000256" key="4">
    <source>
        <dbReference type="SAM" id="MobiDB-lite"/>
    </source>
</evidence>
<feature type="region of interest" description="Disordered" evidence="4">
    <location>
        <begin position="949"/>
        <end position="1013"/>
    </location>
</feature>
<dbReference type="OrthoDB" id="6148085at2759"/>
<dbReference type="Pfam" id="PF24798">
    <property type="entry name" value="Ig-CFAP74_4th"/>
    <property type="match status" value="1"/>
</dbReference>
<sequence>MTIEEVPTVKIRQARKEIENFQDQLSQLEQAREEKIENYASSRDRQYELASLRDEIVQKLAIAEKSNKAAFFRHQGELEKIIVEMETAEVLSNKLKSEIEKLEYDLEVAKINGHVFEGRENEVEAFEKEVQNYEKDLADYRLEQEKKLADNSMRQMRRQIEQNQADKAESERYQLEMNRKSEAAFNNLKPIMHESLQKQRKMEKAQADEKFREQNRMAKSVNDLKDTLQKNTENYHVGLRKKAVRDKRETSPEEAIQELMEKHDMLEDMATILYENQKRNQLWEQELEHRKKERQQREEEIIMKLRRENQFLKKTESKQRTERLLNRDRNDPNLLKKKNLTQQVRRIRQLEHYRRPFSAESSSGSVLEGIGSSRDFVMSQHSKSFVDEEIHLSEDYAPLWDGVAPHDEENLSYKPVSAKQVANLTDKIVADPSTIDFLDFDLQKEYTINVTLTNAANEKTPIRLARLSDNVMDLCSWDFTVLPSISPGISVNFQISFYPQMLESIDGYAEFKTLFGVFKLPIKMRPPKYEPRISHDQVEFGNVILGETMQKEIRIENVGALGGQISVDFSNLSDEFEVIPRFEHLKLPPKDTKKLIIKWTPKTEGHFNLPLFIETNVSFDDKKKLEISGHASLLPVNLSHHTLDFKVCSYGFLYQNQFTIHNSSNVSQPFSFNIPQNLQNAITISPQTGSVQAHASSKIHVKFTPTVDSSFDHFLDEDTSVLEFPLDVSFQNFQKPLTTTIYAIINDPSLKIEENCLNFGNTTIFESTVHRVKITSRSLLLEEFGFSELPNFVSVRPGHGFASLAPSETMEIDIVFSPMQASKYEFTIILETLKGFKHRFKCTGVGVKPPLEISNQHLKLSTPLFSVNRATFTLSNTHTSRDEFSRPVARIGNGKIFPVTSTSFSFMPPEDCNLHFSPSVGVLKPGESVLVTVTHEPFISEERIYEMGRSFPPPEAQVPSEPAQSSKKSIKRSKLPSKTPSRVSSRRESRQSSNSVSRVSSASTIPPPPVEKNDARYCKAKSILSENFGERRDRFSIPCYISSEDVSKGRSWKNPSFDSGYCLFIDAELETTRPALVLENGMDVINMGPRPVGTTEKHYFYLKNR</sequence>
<feature type="coiled-coil region" evidence="3">
    <location>
        <begin position="85"/>
        <end position="178"/>
    </location>
</feature>
<dbReference type="Pfam" id="PF24771">
    <property type="entry name" value="Ig_CFAP74_1st"/>
    <property type="match status" value="1"/>
</dbReference>
<dbReference type="InterPro" id="IPR031549">
    <property type="entry name" value="ASH"/>
</dbReference>
<dbReference type="Pfam" id="PF24778">
    <property type="entry name" value="Ig-CFAP74_3rd"/>
    <property type="match status" value="1"/>
</dbReference>
<dbReference type="Proteomes" id="UP000001307">
    <property type="component" value="Unassembled WGS sequence"/>
</dbReference>
<gene>
    <name evidence="6" type="ORF">GSOID_T00001339001</name>
</gene>